<dbReference type="PANTHER" id="PTHR45623:SF17">
    <property type="entry name" value="CHROMODOMAIN-HELICASE-DNA-BINDING PROTEIN 3-RELATED"/>
    <property type="match status" value="1"/>
</dbReference>
<feature type="compositionally biased region" description="Low complexity" evidence="8">
    <location>
        <begin position="1819"/>
        <end position="1832"/>
    </location>
</feature>
<keyword evidence="5 7" id="KW-0694">RNA-binding</keyword>
<evidence type="ECO:0000256" key="4">
    <source>
        <dbReference type="ARBA" id="ARBA00022840"/>
    </source>
</evidence>
<dbReference type="InterPro" id="IPR014720">
    <property type="entry name" value="dsRBD_dom"/>
</dbReference>
<comment type="caution">
    <text evidence="13">The sequence shown here is derived from an EMBL/GenBank/DDBJ whole genome shotgun (WGS) entry which is preliminary data.</text>
</comment>
<feature type="compositionally biased region" description="Polar residues" evidence="8">
    <location>
        <begin position="1559"/>
        <end position="1582"/>
    </location>
</feature>
<evidence type="ECO:0000256" key="3">
    <source>
        <dbReference type="ARBA" id="ARBA00022801"/>
    </source>
</evidence>
<evidence type="ECO:0000259" key="11">
    <source>
        <dbReference type="PROSITE" id="PS51192"/>
    </source>
</evidence>
<dbReference type="SUPFAM" id="SSF54160">
    <property type="entry name" value="Chromo domain-like"/>
    <property type="match status" value="1"/>
</dbReference>
<dbReference type="PROSITE" id="PS51192">
    <property type="entry name" value="HELICASE_ATP_BIND_1"/>
    <property type="match status" value="1"/>
</dbReference>
<feature type="domain" description="Helicase C-terminal" evidence="12">
    <location>
        <begin position="1102"/>
        <end position="1254"/>
    </location>
</feature>
<gene>
    <name evidence="13" type="ORF">EUX98_g727</name>
</gene>
<dbReference type="GO" id="GO:0000785">
    <property type="term" value="C:chromatin"/>
    <property type="evidence" value="ECO:0007669"/>
    <property type="project" value="TreeGrafter"/>
</dbReference>
<dbReference type="GO" id="GO:0003677">
    <property type="term" value="F:DNA binding"/>
    <property type="evidence" value="ECO:0007669"/>
    <property type="project" value="TreeGrafter"/>
</dbReference>
<dbReference type="InterPro" id="IPR038718">
    <property type="entry name" value="SNF2-like_sf"/>
</dbReference>
<dbReference type="GO" id="GO:0042393">
    <property type="term" value="F:histone binding"/>
    <property type="evidence" value="ECO:0007669"/>
    <property type="project" value="TreeGrafter"/>
</dbReference>
<feature type="compositionally biased region" description="Polar residues" evidence="8">
    <location>
        <begin position="1799"/>
        <end position="1818"/>
    </location>
</feature>
<feature type="compositionally biased region" description="Basic and acidic residues" evidence="8">
    <location>
        <begin position="91"/>
        <end position="100"/>
    </location>
</feature>
<dbReference type="SMART" id="SM00358">
    <property type="entry name" value="DSRM"/>
    <property type="match status" value="1"/>
</dbReference>
<dbReference type="GO" id="GO:0003682">
    <property type="term" value="F:chromatin binding"/>
    <property type="evidence" value="ECO:0007669"/>
    <property type="project" value="TreeGrafter"/>
</dbReference>
<dbReference type="InterPro" id="IPR049730">
    <property type="entry name" value="SNF2/RAD54-like_C"/>
</dbReference>
<feature type="compositionally biased region" description="Pro residues" evidence="8">
    <location>
        <begin position="2047"/>
        <end position="2063"/>
    </location>
</feature>
<keyword evidence="6" id="KW-0539">Nucleus</keyword>
<dbReference type="OrthoDB" id="5857104at2759"/>
<feature type="compositionally biased region" description="Basic residues" evidence="8">
    <location>
        <begin position="1618"/>
        <end position="1629"/>
    </location>
</feature>
<dbReference type="SUPFAM" id="SSF54768">
    <property type="entry name" value="dsRNA-binding domain-like"/>
    <property type="match status" value="1"/>
</dbReference>
<dbReference type="GO" id="GO:0003723">
    <property type="term" value="F:RNA binding"/>
    <property type="evidence" value="ECO:0007669"/>
    <property type="project" value="UniProtKB-UniRule"/>
</dbReference>
<sequence length="2144" mass="238543">MKLHSIIGEYKQGSKLFYFVKLQPEAGAAKRIQAKYAKLVGQYEERKAMGLVNLAEFDPGASYIHPSSRVHLKLSLPATKKQSSTMLSNKPDSDDFHEAESSAGELEDGSYSSPAPNTRRTTRQTAASSSLPFSPRKTRSKVFAESEESEDIPLVEDRVRRSTRAKKNLRSNLDDDDYVDERSGSRGRSPSHKKKKARNPKSRPAYGHIRGIADLDYDSDEDTRALRSHRGTCEKCHRLPTNKLLASSKGKRKKTKKNDEADDDDSTEKLAALGGWVQCLKCPVSAHWGCLARTQRGEILRAILERERTEWRLKNAGSPSLDNAPAEVNNPITEPEPTRKLDLDPDSITQFEVALEPDGGTLSTNTTSLIPAQTPPVQFPVSGDVDMVDGATDGKQVSESALLPKELLFRCFTCKRIAHYSHLPLPDPNEESDAVSLAEYYQFTTHWQCADCYSFVYLVDSIIAWRPSPAHAVEPPRVGNEPPNYKLPLPREYLVKWQDRSFRRLQWVPHMWLVATNPTKLKNFLAGSRPVELLPEPVGEDSPDALMAVDPVGVLETPGDDTVGDPNKTATPEGVSASTSGDPIPDAECRIQPAWKTVDRVLDVLLWRPQKRYHTSEKKGKGKGKQNSKRVLSDDDELEGEDEENAEREFEAAFANGEEPSSDLVETVKQFENRTRRKLAPEDADLVVWVFIKWHDLGYDAATWDTPPRQTEKVYSFFKQAFTRFVRSRSVTVPIRTTGDLQLMNARHTVKPPIELQFTVDDQPKLGQADGFKLMPFQVAGVNWLCSNWWKLQHCILADEMGLGKTVQIVTFLGVVVKLGAFPALVVVPNSTITNWVREFERWAPHLRVCSFYGDAKSRDIIKQYELWHTETKPKTTGAKFHVLVTTFETVTNVKEFGPVFKQTPRWEVLVVDEGQRLKSDSSLIFKRLGELNTAQRIILTGTPLNNNIRELFNLMNFLDPGEWKNLERLTKEFEVLTEERVRELHVKLRPYFLRRVKAEVLQLPPKNEVIVPVSMAPLQKEIYRSIFSQNATLLQTLSQGAVATKLNPSVKNAKTNMNNILMQLRKCLQHPYLVSRDIEPAGLSPIDAHEKLIDASAKLQLMRVLLPKLKARGHRVLLFSQFSIGLTILEDFLIGEKHKYLRLDGNTKQADRQKGMDEFNKPNSDVFIYLLTTRAGGVGINLWSADTVIIFDPDFNPHQDLQAIARAHRFGQKKTCLVFKLMVKDSAEERIMQTGKKKLVLDHLIVQKMEDDDAKEDVQSILMFGAQTLFQDGENQASRDIHYSAQDVDSLIEKTEKEGDQQEEQGKDGSLFSFAKVWASDRDGLVEMTDETDNTVQADSWAQTLERLANEMAKQQEAEATGRGVRRRAAAVFPGQQIIPGIDTPKKDKKKKQGKGKGKEKAAGEDSDAYVAASALGSEDESVSNPSAVDEDFPAPAQPKPKRHTDTTGPIPLSPIHTSDLPRLPAKKSKSHLCGLCGNIHSESGTCFMTESAENLAEFRSILLSHEGDETIEERRAAIAIIDKTLYKRNKLHLIYGQPLSLVDPPGFRQEPTPNQPLPTHQPSASNDTSFQIPVASTSTIPPRPKPHPINGSAGPSKMHLPPGEDATSSPFGHSLVKSKHSKSKHHAVTTPASKPSPIGSAAKSGRVVSTAGTSTDGVPSQPKPVSRAFPDAVTNSLKRPSPPTQSASLSKKQKQTKDLPCPICKGPLHPAKDCPLVRRGSQSILQEIKRLKTDPVNEPTVQILRALFKKHQTREQLAVSGSGAVPDPIEELRFAAFWSTFVLMVKAQVKGFSMQSDTQSAHSSGHSHWTSSQPPDSTWSKSSQSSQGSTAAIKTTHASLKRSRSTLSTMDPPPTIPRLSGEIILDVFTHRSLRFTGSPANEDSEFGDNDRLAFLGEKAFDLAVTDALSRKRPMLKASELERGDCCSHETIESWVVGYKLRDKLRYDSSYSESIRDDKETAHLFYSYVGAVYAQRGVQAVLDWIGLLVDPAYEPSPAPQPSDADQSFSFKKPRVEPQQQQFMQSQFMPPQQPYTPQYTPDVPQFGAPPPPSNPPPPLPQNPLAPAQPQSAFLPMFNQTATQRRLAVEYPASFSGPAHAGRWTVKCVVNGIEKGQGMGASKQLAKEEAARQAYYAMGWAPHAL</sequence>
<dbReference type="Gene3D" id="3.30.160.20">
    <property type="match status" value="1"/>
</dbReference>
<evidence type="ECO:0000256" key="6">
    <source>
        <dbReference type="ARBA" id="ARBA00023242"/>
    </source>
</evidence>
<dbReference type="InterPro" id="IPR027417">
    <property type="entry name" value="P-loop_NTPase"/>
</dbReference>
<dbReference type="Pfam" id="PF00035">
    <property type="entry name" value="dsrm"/>
    <property type="match status" value="1"/>
</dbReference>
<dbReference type="InterPro" id="IPR016197">
    <property type="entry name" value="Chromo-like_dom_sf"/>
</dbReference>
<feature type="region of interest" description="Disordered" evidence="8">
    <location>
        <begin position="615"/>
        <end position="647"/>
    </location>
</feature>
<dbReference type="PROSITE" id="PS50142">
    <property type="entry name" value="RNASE_3_2"/>
    <property type="match status" value="1"/>
</dbReference>
<dbReference type="PROSITE" id="PS51194">
    <property type="entry name" value="HELICASE_CTER"/>
    <property type="match status" value="1"/>
</dbReference>
<evidence type="ECO:0000313" key="13">
    <source>
        <dbReference type="EMBL" id="THH33475.1"/>
    </source>
</evidence>
<feature type="region of interest" description="Disordered" evidence="8">
    <location>
        <begin position="174"/>
        <end position="210"/>
    </location>
</feature>
<dbReference type="GO" id="GO:0005524">
    <property type="term" value="F:ATP binding"/>
    <property type="evidence" value="ECO:0007669"/>
    <property type="project" value="UniProtKB-KW"/>
</dbReference>
<evidence type="ECO:0008006" key="15">
    <source>
        <dbReference type="Google" id="ProtNLM"/>
    </source>
</evidence>
<proteinExistence type="predicted"/>
<feature type="region of interest" description="Disordered" evidence="8">
    <location>
        <begin position="1354"/>
        <end position="1465"/>
    </location>
</feature>
<dbReference type="SUPFAM" id="SSF52540">
    <property type="entry name" value="P-loop containing nucleoside triphosphate hydrolases"/>
    <property type="match status" value="2"/>
</dbReference>
<dbReference type="CDD" id="cd18793">
    <property type="entry name" value="SF2_C_SNF"/>
    <property type="match status" value="1"/>
</dbReference>
<keyword evidence="3" id="KW-0378">Hydrolase</keyword>
<organism evidence="13 14">
    <name type="scientific">Antrodiella citrinella</name>
    <dbReference type="NCBI Taxonomy" id="2447956"/>
    <lineage>
        <taxon>Eukaryota</taxon>
        <taxon>Fungi</taxon>
        <taxon>Dikarya</taxon>
        <taxon>Basidiomycota</taxon>
        <taxon>Agaricomycotina</taxon>
        <taxon>Agaricomycetes</taxon>
        <taxon>Polyporales</taxon>
        <taxon>Steccherinaceae</taxon>
        <taxon>Antrodiella</taxon>
    </lineage>
</organism>
<dbReference type="SMART" id="SM00487">
    <property type="entry name" value="DEXDc"/>
    <property type="match status" value="1"/>
</dbReference>
<feature type="compositionally biased region" description="Basic residues" evidence="8">
    <location>
        <begin position="189"/>
        <end position="201"/>
    </location>
</feature>
<feature type="compositionally biased region" description="Polar residues" evidence="8">
    <location>
        <begin position="1675"/>
        <end position="1692"/>
    </location>
</feature>
<dbReference type="GO" id="GO:0005634">
    <property type="term" value="C:nucleus"/>
    <property type="evidence" value="ECO:0007669"/>
    <property type="project" value="UniProtKB-SubCell"/>
</dbReference>
<feature type="region of interest" description="Disordered" evidence="8">
    <location>
        <begin position="1996"/>
        <end position="2069"/>
    </location>
</feature>
<dbReference type="Pfam" id="PF00271">
    <property type="entry name" value="Helicase_C"/>
    <property type="match status" value="1"/>
</dbReference>
<feature type="region of interest" description="Disordered" evidence="8">
    <location>
        <begin position="555"/>
        <end position="587"/>
    </location>
</feature>
<name>A0A4S4N4W7_9APHY</name>
<dbReference type="Gene3D" id="3.40.50.10810">
    <property type="entry name" value="Tandem AAA-ATPase domain"/>
    <property type="match status" value="1"/>
</dbReference>
<dbReference type="GO" id="GO:0016887">
    <property type="term" value="F:ATP hydrolysis activity"/>
    <property type="evidence" value="ECO:0007669"/>
    <property type="project" value="TreeGrafter"/>
</dbReference>
<feature type="domain" description="DRBM" evidence="9">
    <location>
        <begin position="2068"/>
        <end position="2139"/>
    </location>
</feature>
<feature type="region of interest" description="Disordered" evidence="8">
    <location>
        <begin position="1799"/>
        <end position="1857"/>
    </location>
</feature>
<dbReference type="InterPro" id="IPR014001">
    <property type="entry name" value="Helicase_ATP-bd"/>
</dbReference>
<dbReference type="GO" id="GO:0006396">
    <property type="term" value="P:RNA processing"/>
    <property type="evidence" value="ECO:0007669"/>
    <property type="project" value="InterPro"/>
</dbReference>
<evidence type="ECO:0000259" key="9">
    <source>
        <dbReference type="PROSITE" id="PS50137"/>
    </source>
</evidence>
<keyword evidence="4" id="KW-0067">ATP-binding</keyword>
<dbReference type="InterPro" id="IPR036389">
    <property type="entry name" value="RNase_III_sf"/>
</dbReference>
<dbReference type="PROSITE" id="PS50137">
    <property type="entry name" value="DS_RBD"/>
    <property type="match status" value="1"/>
</dbReference>
<evidence type="ECO:0000256" key="1">
    <source>
        <dbReference type="ARBA" id="ARBA00004123"/>
    </source>
</evidence>
<feature type="compositionally biased region" description="Basic residues" evidence="8">
    <location>
        <begin position="1388"/>
        <end position="1397"/>
    </location>
</feature>
<keyword evidence="2" id="KW-0547">Nucleotide-binding</keyword>
<evidence type="ECO:0000256" key="7">
    <source>
        <dbReference type="PROSITE-ProRule" id="PRU00266"/>
    </source>
</evidence>
<feature type="domain" description="RNase III" evidence="10">
    <location>
        <begin position="1864"/>
        <end position="1978"/>
    </location>
</feature>
<dbReference type="InterPro" id="IPR000330">
    <property type="entry name" value="SNF2_N"/>
</dbReference>
<dbReference type="CDD" id="cd00593">
    <property type="entry name" value="RIBOc"/>
    <property type="match status" value="1"/>
</dbReference>
<evidence type="ECO:0000259" key="12">
    <source>
        <dbReference type="PROSITE" id="PS51194"/>
    </source>
</evidence>
<reference evidence="13 14" key="1">
    <citation type="submission" date="2019-02" db="EMBL/GenBank/DDBJ databases">
        <title>Genome sequencing of the rare red list fungi Antrodiella citrinella (Flaviporus citrinellus).</title>
        <authorList>
            <person name="Buettner E."/>
            <person name="Kellner H."/>
        </authorList>
    </citation>
    <scope>NUCLEOTIDE SEQUENCE [LARGE SCALE GENOMIC DNA]</scope>
    <source>
        <strain evidence="13 14">DSM 108506</strain>
    </source>
</reference>
<dbReference type="Proteomes" id="UP000308730">
    <property type="component" value="Unassembled WGS sequence"/>
</dbReference>
<feature type="domain" description="Helicase ATP-binding" evidence="11">
    <location>
        <begin position="786"/>
        <end position="962"/>
    </location>
</feature>
<dbReference type="InterPro" id="IPR056616">
    <property type="entry name" value="Chromo_MIT1"/>
</dbReference>
<dbReference type="GO" id="GO:0140658">
    <property type="term" value="F:ATP-dependent chromatin remodeler activity"/>
    <property type="evidence" value="ECO:0007669"/>
    <property type="project" value="TreeGrafter"/>
</dbReference>
<feature type="region of interest" description="Disordered" evidence="8">
    <location>
        <begin position="1546"/>
        <end position="1706"/>
    </location>
</feature>
<dbReference type="SMART" id="SM00490">
    <property type="entry name" value="HELICc"/>
    <property type="match status" value="1"/>
</dbReference>
<dbReference type="EMBL" id="SGPM01000006">
    <property type="protein sequence ID" value="THH33475.1"/>
    <property type="molecule type" value="Genomic_DNA"/>
</dbReference>
<evidence type="ECO:0000256" key="8">
    <source>
        <dbReference type="SAM" id="MobiDB-lite"/>
    </source>
</evidence>
<feature type="compositionally biased region" description="Acidic residues" evidence="8">
    <location>
        <begin position="634"/>
        <end position="646"/>
    </location>
</feature>
<comment type="subcellular location">
    <subcellularLocation>
        <location evidence="1">Nucleus</location>
    </subcellularLocation>
</comment>
<accession>A0A4S4N4W7</accession>
<feature type="compositionally biased region" description="Low complexity" evidence="8">
    <location>
        <begin position="2018"/>
        <end position="2041"/>
    </location>
</feature>
<dbReference type="Gene3D" id="3.40.50.300">
    <property type="entry name" value="P-loop containing nucleotide triphosphate hydrolases"/>
    <property type="match status" value="1"/>
</dbReference>
<dbReference type="InterPro" id="IPR000999">
    <property type="entry name" value="RNase_III_dom"/>
</dbReference>
<dbReference type="Pfam" id="PF00176">
    <property type="entry name" value="SNF2-rel_dom"/>
    <property type="match status" value="1"/>
</dbReference>
<dbReference type="SUPFAM" id="SSF69065">
    <property type="entry name" value="RNase III domain-like"/>
    <property type="match status" value="1"/>
</dbReference>
<feature type="region of interest" description="Disordered" evidence="8">
    <location>
        <begin position="82"/>
        <end position="151"/>
    </location>
</feature>
<feature type="region of interest" description="Disordered" evidence="8">
    <location>
        <begin position="315"/>
        <end position="343"/>
    </location>
</feature>
<evidence type="ECO:0000256" key="5">
    <source>
        <dbReference type="ARBA" id="ARBA00022884"/>
    </source>
</evidence>
<dbReference type="PANTHER" id="PTHR45623">
    <property type="entry name" value="CHROMODOMAIN-HELICASE-DNA-BINDING PROTEIN 3-RELATED-RELATED"/>
    <property type="match status" value="1"/>
</dbReference>
<protein>
    <recommendedName>
        <fullName evidence="15">DNA helicase</fullName>
    </recommendedName>
</protein>
<dbReference type="Pfam" id="PF23615">
    <property type="entry name" value="Chromo_MIT1"/>
    <property type="match status" value="1"/>
</dbReference>
<evidence type="ECO:0000259" key="10">
    <source>
        <dbReference type="PROSITE" id="PS50142"/>
    </source>
</evidence>
<dbReference type="GO" id="GO:0004525">
    <property type="term" value="F:ribonuclease III activity"/>
    <property type="evidence" value="ECO:0007669"/>
    <property type="project" value="InterPro"/>
</dbReference>
<dbReference type="InterPro" id="IPR001650">
    <property type="entry name" value="Helicase_C-like"/>
</dbReference>
<feature type="region of interest" description="Disordered" evidence="8">
    <location>
        <begin position="244"/>
        <end position="266"/>
    </location>
</feature>
<keyword evidence="14" id="KW-1185">Reference proteome</keyword>
<dbReference type="GO" id="GO:0031047">
    <property type="term" value="P:regulatory ncRNA-mediated gene silencing"/>
    <property type="evidence" value="ECO:0007669"/>
    <property type="project" value="UniProtKB-ARBA"/>
</dbReference>
<dbReference type="Gene3D" id="1.10.1520.10">
    <property type="entry name" value="Ribonuclease III domain"/>
    <property type="match status" value="1"/>
</dbReference>
<evidence type="ECO:0000313" key="14">
    <source>
        <dbReference type="Proteomes" id="UP000308730"/>
    </source>
</evidence>
<evidence type="ECO:0000256" key="2">
    <source>
        <dbReference type="ARBA" id="ARBA00022741"/>
    </source>
</evidence>